<dbReference type="Gene3D" id="3.30.40.10">
    <property type="entry name" value="Zinc/RING finger domain, C3HC4 (zinc finger)"/>
    <property type="match status" value="1"/>
</dbReference>
<evidence type="ECO:0000313" key="13">
    <source>
        <dbReference type="EMBL" id="KAH7414590.1"/>
    </source>
</evidence>
<feature type="region of interest" description="Disordered" evidence="11">
    <location>
        <begin position="149"/>
        <end position="195"/>
    </location>
</feature>
<dbReference type="GO" id="GO:1990414">
    <property type="term" value="P:replication-born double-strand break repair via sister chromatid exchange"/>
    <property type="evidence" value="ECO:0007669"/>
    <property type="project" value="TreeGrafter"/>
</dbReference>
<dbReference type="GO" id="GO:0034087">
    <property type="term" value="P:establishment of mitotic sister chromatid cohesion"/>
    <property type="evidence" value="ECO:0007669"/>
    <property type="project" value="TreeGrafter"/>
</dbReference>
<dbReference type="OMA" id="GSTDWPA"/>
<dbReference type="GO" id="GO:0090694">
    <property type="term" value="C:Scc2-Scc4 cohesin loading complex"/>
    <property type="evidence" value="ECO:0007669"/>
    <property type="project" value="TreeGrafter"/>
</dbReference>
<dbReference type="GO" id="GO:0061775">
    <property type="term" value="F:cohesin loader activity"/>
    <property type="evidence" value="ECO:0007669"/>
    <property type="project" value="InterPro"/>
</dbReference>
<dbReference type="Proteomes" id="UP000825935">
    <property type="component" value="Chromosome 14"/>
</dbReference>
<keyword evidence="6" id="KW-0862">Zinc</keyword>
<feature type="compositionally biased region" description="Acidic residues" evidence="11">
    <location>
        <begin position="1781"/>
        <end position="1804"/>
    </location>
</feature>
<comment type="similarity">
    <text evidence="2 10">Belongs to the SCC2/Nipped-B family.</text>
</comment>
<evidence type="ECO:0000256" key="9">
    <source>
        <dbReference type="PROSITE-ProRule" id="PRU00146"/>
    </source>
</evidence>
<evidence type="ECO:0000256" key="5">
    <source>
        <dbReference type="ARBA" id="ARBA00022771"/>
    </source>
</evidence>
<dbReference type="GO" id="GO:0140588">
    <property type="term" value="P:chromatin looping"/>
    <property type="evidence" value="ECO:0007669"/>
    <property type="project" value="InterPro"/>
</dbReference>
<keyword evidence="4 10" id="KW-0677">Repeat</keyword>
<evidence type="ECO:0000256" key="8">
    <source>
        <dbReference type="ARBA" id="ARBA00023306"/>
    </source>
</evidence>
<evidence type="ECO:0000256" key="2">
    <source>
        <dbReference type="ARBA" id="ARBA00009252"/>
    </source>
</evidence>
<keyword evidence="7 10" id="KW-0539">Nucleus</keyword>
<evidence type="ECO:0000256" key="3">
    <source>
        <dbReference type="ARBA" id="ARBA00022723"/>
    </source>
</evidence>
<dbReference type="InterPro" id="IPR019786">
    <property type="entry name" value="Zinc_finger_PHD-type_CS"/>
</dbReference>
<reference evidence="13" key="1">
    <citation type="submission" date="2021-08" db="EMBL/GenBank/DDBJ databases">
        <title>WGS assembly of Ceratopteris richardii.</title>
        <authorList>
            <person name="Marchant D.B."/>
            <person name="Chen G."/>
            <person name="Jenkins J."/>
            <person name="Shu S."/>
            <person name="Leebens-Mack J."/>
            <person name="Grimwood J."/>
            <person name="Schmutz J."/>
            <person name="Soltis P."/>
            <person name="Soltis D."/>
            <person name="Chen Z.-H."/>
        </authorList>
    </citation>
    <scope>NUCLEOTIDE SEQUENCE</scope>
    <source>
        <strain evidence="13">Whitten #5841</strain>
        <tissue evidence="13">Leaf</tissue>
    </source>
</reference>
<comment type="subcellular location">
    <subcellularLocation>
        <location evidence="1 10">Nucleus</location>
    </subcellularLocation>
</comment>
<evidence type="ECO:0000256" key="1">
    <source>
        <dbReference type="ARBA" id="ARBA00004123"/>
    </source>
</evidence>
<evidence type="ECO:0000256" key="7">
    <source>
        <dbReference type="ARBA" id="ARBA00023242"/>
    </source>
</evidence>
<evidence type="ECO:0000259" key="12">
    <source>
        <dbReference type="PROSITE" id="PS50016"/>
    </source>
</evidence>
<proteinExistence type="inferred from homology"/>
<dbReference type="CDD" id="cd15489">
    <property type="entry name" value="PHD_SF"/>
    <property type="match status" value="1"/>
</dbReference>
<dbReference type="GO" id="GO:0010468">
    <property type="term" value="P:regulation of gene expression"/>
    <property type="evidence" value="ECO:0007669"/>
    <property type="project" value="InterPro"/>
</dbReference>
<evidence type="ECO:0000313" key="14">
    <source>
        <dbReference type="Proteomes" id="UP000825935"/>
    </source>
</evidence>
<dbReference type="InterPro" id="IPR016024">
    <property type="entry name" value="ARM-type_fold"/>
</dbReference>
<sequence>MYRLTNTAHTEVAPSLPLPSLSICFGAVCEDLLLFEERGSAEGAKAKARDGSLFTAHAAKIAELLAATDISYLSVRGDFLGDLRHILSNPDNLLAAVLRHNSEAFNFAKPEQNNQQPLQNFPQGKKEVLHLTANSDGLPEANLTKSAVKTATNAASDDPRVPTSTRKSRIRRKSYTDGTTLSSSLQNQSDSERSTALATLSEYLEGLFEKMEPNDEDEGEGEDEGNFLPLSDMRILEEEIASAHAKNLLQLLSTDNLVKLLGLLDNHVKHAHGRSIDDDDESDSENYLVISSALEAAQSSLIIMTHPGMPKQVYKEEVIDRIVEFSRYQLLHSVFTMYDPLYRKLHKGVDVEDDIEDDEMDEDGASTTKKGRRKTKVQRIRRPTSNKISGPITNVLQKLCSILALIKDLLGIERLMDSSVLQLMKTVLAIFSVENLQLLQLKAIEVTCMIFSHYLQHRTTILDEILSLLWKFPSSKRYLRTYHLPDEESKQVQMLTALILQLVQCSASLPDSWDSITMNDGWDVNDGLIDAPKYIDPATEVSNNVSKGVDPAMEASTYFWTNVLQRWTMPKSHEGTDIRLLVENLVTDLLTTLNAPEFPAANVLLQVLCVLLFGSAGLKAKDASVRATAIELLGHIAARLKQDSTACNKETLWVFQEVQSSQVESEPVKDTCIVCGVGKGSKLLIPCDSCRKQFHGDCVGITGNDFLSRGWICHSCICKRQLTALEVLLKQKAADGKLRYKVKGVIEPIPPEKIVVPKEGMVILQQMLLNYLDEAASSDNLTLYARRFYLWQWYRDDSEGEENLAFYFGRCMRQSSNHTRGVVPTPFTRDVIVRICAVLGQQRPLARGFDRILERLLVSLQENAPTPRAKALRAVSEIVEVDPGVLGDERVQRAVEGRFLDSAISVREAAMELVGRHITSHPDVAVKYFEKIAERIMDTGVSVRKRVIKIIRDLCILKCDFGKMTDACVRIVSRINDDETSIQDLVCRTFFELWFEEPTDQQSYRNGDNSMVPSEITERVQQLVDVLKSLQNPQAMIIIIKRSLALDFIPQSAKNSATCLVSQATVRNRCEMMCKCLIENILKAEEGSSEDAELRALPYVLALHSFCMVDPTLCAPAADPSRYAVTLQSYLKTQVDNRDVAQLLQSIVFVIDAVLPLVRRPPANFVEELERDLRQLIVRYSFLTVVHACIKCLCSLGKIATKGLTSFEFLVQKFYKLLDTWRKSSYGAAEKPNVLRCLFCLGLLVRYGANLVEKMEDKEKTLEQLLSLYKHFLLSDDFDVKVRSLQALGFFFIAKPQLMMEKEIGKVVAATLSPYADSRIKLQSLRNFYDYLVDVEEKMGLEEKEDDVTNREAGAVPVAAGAGDSTNICGGIIQLHWDHILEQCLDINEHVRQAAVKVVEIVLRQGLVHPMTCVPHLIALEVDQYEMNAKLAHKLLIQMNEKYPSFFESRLGDGLQLSFKFIESGAASSSQQSNNLKIPSYSKSKLESNLALSAKSGISRTYKLIRGSRVSRNKFISSVVRKFDVATWGVSSIPFLMYCTEILASLPFTLPDEPLYLVFAINRMVQVRAGAIESNIKALIHEGPLRSVAKEVTECLAAERQHDSEKAYNLDVVEPQKVDESSYVDDTVGIPEEIVLKLKAECMAAVALALLLRLKRHTKILYNLSDARCQGFTPTEAMKAGETLSRQSLKDFSFKEIPTGSPNTIKQMLEQYQAFKRLMKEDTMDYSAYASTIVRKRNRSSVVPGLQPIQEAEIPEPVHVPTLRSTRRRSAAAPQKTGNAEDGDDSSDVDVDDDDYSDEDEDDGEYFRKGKRRKKSKGSVRLRARK</sequence>
<keyword evidence="8 10" id="KW-0131">Cell cycle</keyword>
<dbReference type="SUPFAM" id="SSF48371">
    <property type="entry name" value="ARM repeat"/>
    <property type="match status" value="2"/>
</dbReference>
<evidence type="ECO:0000256" key="6">
    <source>
        <dbReference type="ARBA" id="ARBA00022833"/>
    </source>
</evidence>
<evidence type="ECO:0000256" key="11">
    <source>
        <dbReference type="SAM" id="MobiDB-lite"/>
    </source>
</evidence>
<feature type="region of interest" description="Disordered" evidence="11">
    <location>
        <begin position="1740"/>
        <end position="1826"/>
    </location>
</feature>
<dbReference type="InterPro" id="IPR011011">
    <property type="entry name" value="Znf_FYVE_PHD"/>
</dbReference>
<protein>
    <recommendedName>
        <fullName evidence="10">Sister chromatid cohesion protein</fullName>
    </recommendedName>
</protein>
<dbReference type="PROSITE" id="PS50016">
    <property type="entry name" value="ZF_PHD_2"/>
    <property type="match status" value="1"/>
</dbReference>
<feature type="compositionally biased region" description="Basic residues" evidence="11">
    <location>
        <begin position="369"/>
        <end position="380"/>
    </location>
</feature>
<keyword evidence="14" id="KW-1185">Reference proteome</keyword>
<organism evidence="13 14">
    <name type="scientific">Ceratopteris richardii</name>
    <name type="common">Triangle waterfern</name>
    <dbReference type="NCBI Taxonomy" id="49495"/>
    <lineage>
        <taxon>Eukaryota</taxon>
        <taxon>Viridiplantae</taxon>
        <taxon>Streptophyta</taxon>
        <taxon>Embryophyta</taxon>
        <taxon>Tracheophyta</taxon>
        <taxon>Polypodiopsida</taxon>
        <taxon>Polypodiidae</taxon>
        <taxon>Polypodiales</taxon>
        <taxon>Pteridineae</taxon>
        <taxon>Pteridaceae</taxon>
        <taxon>Parkerioideae</taxon>
        <taxon>Ceratopteris</taxon>
    </lineage>
</organism>
<dbReference type="InterPro" id="IPR011989">
    <property type="entry name" value="ARM-like"/>
</dbReference>
<evidence type="ECO:0000256" key="10">
    <source>
        <dbReference type="RuleBase" id="RU364107"/>
    </source>
</evidence>
<dbReference type="InterPro" id="IPR024986">
    <property type="entry name" value="Nipped-B_C"/>
</dbReference>
<comment type="caution">
    <text evidence="13">The sequence shown here is derived from an EMBL/GenBank/DDBJ whole genome shotgun (WGS) entry which is preliminary data.</text>
</comment>
<dbReference type="InterPro" id="IPR026003">
    <property type="entry name" value="Cohesin_HEAT"/>
</dbReference>
<dbReference type="Pfam" id="PF12830">
    <property type="entry name" value="Nipped-B_C"/>
    <property type="match status" value="1"/>
</dbReference>
<dbReference type="InterPro" id="IPR033031">
    <property type="entry name" value="Scc2/Nipped-B"/>
</dbReference>
<dbReference type="CDD" id="cd23958">
    <property type="entry name" value="SCC2"/>
    <property type="match status" value="1"/>
</dbReference>
<dbReference type="Gene3D" id="1.25.10.10">
    <property type="entry name" value="Leucine-rich Repeat Variant"/>
    <property type="match status" value="1"/>
</dbReference>
<accession>A0A8T2T545</accession>
<dbReference type="PANTHER" id="PTHR21704">
    <property type="entry name" value="NIPPED-B-LIKE PROTEIN DELANGIN SCC2-RELATED"/>
    <property type="match status" value="1"/>
</dbReference>
<dbReference type="GO" id="GO:0008270">
    <property type="term" value="F:zinc ion binding"/>
    <property type="evidence" value="ECO:0007669"/>
    <property type="project" value="UniProtKB-KW"/>
</dbReference>
<keyword evidence="5 9" id="KW-0863">Zinc-finger</keyword>
<evidence type="ECO:0000256" key="4">
    <source>
        <dbReference type="ARBA" id="ARBA00022737"/>
    </source>
</evidence>
<dbReference type="SMART" id="SM00249">
    <property type="entry name" value="PHD"/>
    <property type="match status" value="1"/>
</dbReference>
<feature type="region of interest" description="Disordered" evidence="11">
    <location>
        <begin position="357"/>
        <end position="380"/>
    </location>
</feature>
<dbReference type="InterPro" id="IPR019787">
    <property type="entry name" value="Znf_PHD-finger"/>
</dbReference>
<dbReference type="PANTHER" id="PTHR21704:SF18">
    <property type="entry name" value="NIPPED-B-LIKE PROTEIN"/>
    <property type="match status" value="1"/>
</dbReference>
<dbReference type="Pfam" id="PF00628">
    <property type="entry name" value="PHD"/>
    <property type="match status" value="1"/>
</dbReference>
<dbReference type="EMBL" id="CM035419">
    <property type="protein sequence ID" value="KAH7414590.1"/>
    <property type="molecule type" value="Genomic_DNA"/>
</dbReference>
<keyword evidence="3" id="KW-0479">Metal-binding</keyword>
<dbReference type="Pfam" id="PF12765">
    <property type="entry name" value="Cohesin_HEAT"/>
    <property type="match status" value="1"/>
</dbReference>
<dbReference type="OrthoDB" id="418242at2759"/>
<name>A0A8T2T545_CERRI</name>
<dbReference type="GO" id="GO:0003682">
    <property type="term" value="F:chromatin binding"/>
    <property type="evidence" value="ECO:0007669"/>
    <property type="project" value="TreeGrafter"/>
</dbReference>
<dbReference type="SUPFAM" id="SSF57903">
    <property type="entry name" value="FYVE/PHD zinc finger"/>
    <property type="match status" value="1"/>
</dbReference>
<feature type="compositionally biased region" description="Basic residues" evidence="11">
    <location>
        <begin position="1809"/>
        <end position="1826"/>
    </location>
</feature>
<feature type="compositionally biased region" description="Polar residues" evidence="11">
    <location>
        <begin position="176"/>
        <end position="195"/>
    </location>
</feature>
<dbReference type="InterPro" id="IPR013083">
    <property type="entry name" value="Znf_RING/FYVE/PHD"/>
</dbReference>
<feature type="domain" description="PHD-type" evidence="12">
    <location>
        <begin position="669"/>
        <end position="719"/>
    </location>
</feature>
<dbReference type="GO" id="GO:0071169">
    <property type="term" value="P:establishment of protein localization to chromatin"/>
    <property type="evidence" value="ECO:0007669"/>
    <property type="project" value="TreeGrafter"/>
</dbReference>
<dbReference type="PROSITE" id="PS01359">
    <property type="entry name" value="ZF_PHD_1"/>
    <property type="match status" value="1"/>
</dbReference>
<gene>
    <name evidence="13" type="ORF">KP509_14G000800</name>
</gene>
<dbReference type="InterPro" id="IPR001965">
    <property type="entry name" value="Znf_PHD"/>
</dbReference>